<keyword evidence="6" id="KW-0418">Kinase</keyword>
<evidence type="ECO:0000313" key="12">
    <source>
        <dbReference type="Proteomes" id="UP000612893"/>
    </source>
</evidence>
<keyword evidence="4" id="KW-0808">Transferase</keyword>
<evidence type="ECO:0000256" key="4">
    <source>
        <dbReference type="ARBA" id="ARBA00022679"/>
    </source>
</evidence>
<dbReference type="Gene3D" id="3.30.565.10">
    <property type="entry name" value="Histidine kinase-like ATPase, C-terminal domain"/>
    <property type="match status" value="1"/>
</dbReference>
<sequence length="184" mass="18732">MSLIVVQSVAAQAVFDSAPDRARAALESIESEAHGTLVEMRRLLGGLGPRPEGEGTPSPPETLEQLVARVASAGQPVTAEIDSNVHAGGSLGLTVYRCLQEALTNAVKHAPGSPTSVVVRCAGGRVEIEVENGPPARPAEPGEGGRGLAGMRERVGILGGTMAAGPTARGGFRVQVSMPTGDLP</sequence>
<proteinExistence type="predicted"/>
<evidence type="ECO:0000259" key="9">
    <source>
        <dbReference type="Pfam" id="PF02518"/>
    </source>
</evidence>
<evidence type="ECO:0000256" key="8">
    <source>
        <dbReference type="ARBA" id="ARBA00023012"/>
    </source>
</evidence>
<evidence type="ECO:0000256" key="7">
    <source>
        <dbReference type="ARBA" id="ARBA00022840"/>
    </source>
</evidence>
<comment type="caution">
    <text evidence="11">The sequence shown here is derived from an EMBL/GenBank/DDBJ whole genome shotgun (WGS) entry which is preliminary data.</text>
</comment>
<gene>
    <name evidence="11" type="ORF">JF922_02595</name>
</gene>
<reference evidence="11" key="1">
    <citation type="submission" date="2020-10" db="EMBL/GenBank/DDBJ databases">
        <title>Ca. Dormibacterota MAGs.</title>
        <authorList>
            <person name="Montgomery K."/>
        </authorList>
    </citation>
    <scope>NUCLEOTIDE SEQUENCE [LARGE SCALE GENOMIC DNA]</scope>
    <source>
        <strain evidence="11">SC8812_S17_10</strain>
    </source>
</reference>
<evidence type="ECO:0000256" key="1">
    <source>
        <dbReference type="ARBA" id="ARBA00000085"/>
    </source>
</evidence>
<dbReference type="InterPro" id="IPR003594">
    <property type="entry name" value="HATPase_dom"/>
</dbReference>
<dbReference type="AlphaFoldDB" id="A0A934NC39"/>
<keyword evidence="3" id="KW-0597">Phosphoprotein</keyword>
<evidence type="ECO:0000256" key="3">
    <source>
        <dbReference type="ARBA" id="ARBA00022553"/>
    </source>
</evidence>
<evidence type="ECO:0000256" key="6">
    <source>
        <dbReference type="ARBA" id="ARBA00022777"/>
    </source>
</evidence>
<keyword evidence="12" id="KW-1185">Reference proteome</keyword>
<dbReference type="EMBL" id="JAEKNR010000031">
    <property type="protein sequence ID" value="MBJ7596962.1"/>
    <property type="molecule type" value="Genomic_DNA"/>
</dbReference>
<dbReference type="EC" id="2.7.13.3" evidence="2"/>
<dbReference type="SUPFAM" id="SSF55874">
    <property type="entry name" value="ATPase domain of HSP90 chaperone/DNA topoisomerase II/histidine kinase"/>
    <property type="match status" value="1"/>
</dbReference>
<dbReference type="PANTHER" id="PTHR24421">
    <property type="entry name" value="NITRATE/NITRITE SENSOR PROTEIN NARX-RELATED"/>
    <property type="match status" value="1"/>
</dbReference>
<keyword evidence="5" id="KW-0547">Nucleotide-binding</keyword>
<keyword evidence="8" id="KW-0902">Two-component regulatory system</keyword>
<dbReference type="Gene3D" id="1.20.5.1930">
    <property type="match status" value="1"/>
</dbReference>
<keyword evidence="7" id="KW-0067">ATP-binding</keyword>
<feature type="domain" description="Signal transduction histidine kinase subgroup 3 dimerisation and phosphoacceptor" evidence="10">
    <location>
        <begin position="1"/>
        <end position="50"/>
    </location>
</feature>
<protein>
    <recommendedName>
        <fullName evidence="2">histidine kinase</fullName>
        <ecNumber evidence="2">2.7.13.3</ecNumber>
    </recommendedName>
</protein>
<dbReference type="InterPro" id="IPR011712">
    <property type="entry name" value="Sig_transdc_His_kin_sub3_dim/P"/>
</dbReference>
<evidence type="ECO:0000256" key="5">
    <source>
        <dbReference type="ARBA" id="ARBA00022741"/>
    </source>
</evidence>
<dbReference type="InterPro" id="IPR050482">
    <property type="entry name" value="Sensor_HK_TwoCompSys"/>
</dbReference>
<dbReference type="CDD" id="cd16917">
    <property type="entry name" value="HATPase_UhpB-NarQ-NarX-like"/>
    <property type="match status" value="1"/>
</dbReference>
<dbReference type="Pfam" id="PF02518">
    <property type="entry name" value="HATPase_c"/>
    <property type="match status" value="1"/>
</dbReference>
<dbReference type="Pfam" id="PF07730">
    <property type="entry name" value="HisKA_3"/>
    <property type="match status" value="1"/>
</dbReference>
<dbReference type="InterPro" id="IPR036890">
    <property type="entry name" value="HATPase_C_sf"/>
</dbReference>
<organism evidence="11 12">
    <name type="scientific">Candidatus Nephthysia bennettiae</name>
    <dbReference type="NCBI Taxonomy" id="3127016"/>
    <lineage>
        <taxon>Bacteria</taxon>
        <taxon>Bacillati</taxon>
        <taxon>Candidatus Dormiibacterota</taxon>
        <taxon>Candidatus Dormibacteria</taxon>
        <taxon>Candidatus Dormibacterales</taxon>
        <taxon>Candidatus Dormibacteraceae</taxon>
        <taxon>Candidatus Nephthysia</taxon>
    </lineage>
</organism>
<dbReference type="GO" id="GO:0005524">
    <property type="term" value="F:ATP binding"/>
    <property type="evidence" value="ECO:0007669"/>
    <property type="project" value="UniProtKB-KW"/>
</dbReference>
<evidence type="ECO:0000313" key="11">
    <source>
        <dbReference type="EMBL" id="MBJ7596962.1"/>
    </source>
</evidence>
<dbReference type="GO" id="GO:0016020">
    <property type="term" value="C:membrane"/>
    <property type="evidence" value="ECO:0007669"/>
    <property type="project" value="InterPro"/>
</dbReference>
<accession>A0A934NC39</accession>
<evidence type="ECO:0000256" key="2">
    <source>
        <dbReference type="ARBA" id="ARBA00012438"/>
    </source>
</evidence>
<dbReference type="GO" id="GO:0000155">
    <property type="term" value="F:phosphorelay sensor kinase activity"/>
    <property type="evidence" value="ECO:0007669"/>
    <property type="project" value="InterPro"/>
</dbReference>
<feature type="domain" description="Histidine kinase/HSP90-like ATPase" evidence="9">
    <location>
        <begin position="94"/>
        <end position="180"/>
    </location>
</feature>
<dbReference type="Proteomes" id="UP000612893">
    <property type="component" value="Unassembled WGS sequence"/>
</dbReference>
<dbReference type="GO" id="GO:0046983">
    <property type="term" value="F:protein dimerization activity"/>
    <property type="evidence" value="ECO:0007669"/>
    <property type="project" value="InterPro"/>
</dbReference>
<name>A0A934NC39_9BACT</name>
<dbReference type="RefSeq" id="WP_338198817.1">
    <property type="nucleotide sequence ID" value="NZ_JAEKNR010000031.1"/>
</dbReference>
<evidence type="ECO:0000259" key="10">
    <source>
        <dbReference type="Pfam" id="PF07730"/>
    </source>
</evidence>
<comment type="catalytic activity">
    <reaction evidence="1">
        <text>ATP + protein L-histidine = ADP + protein N-phospho-L-histidine.</text>
        <dbReference type="EC" id="2.7.13.3"/>
    </reaction>
</comment>
<dbReference type="PANTHER" id="PTHR24421:SF10">
    <property type="entry name" value="NITRATE_NITRITE SENSOR PROTEIN NARQ"/>
    <property type="match status" value="1"/>
</dbReference>